<keyword evidence="2" id="KW-0732">Signal</keyword>
<evidence type="ECO:0000256" key="3">
    <source>
        <dbReference type="ARBA" id="ARBA00023136"/>
    </source>
</evidence>
<dbReference type="Proteomes" id="UP000261540">
    <property type="component" value="Unplaced"/>
</dbReference>
<accession>A0A3B3SQ84</accession>
<dbReference type="Gene3D" id="2.10.25.10">
    <property type="entry name" value="Laminin"/>
    <property type="match status" value="1"/>
</dbReference>
<dbReference type="SUPFAM" id="SSF57567">
    <property type="entry name" value="Serine protease inhibitors"/>
    <property type="match status" value="1"/>
</dbReference>
<dbReference type="FunFam" id="2.10.25.10:FF:000055">
    <property type="entry name" value="alpha-tectorin isoform X1"/>
    <property type="match status" value="1"/>
</dbReference>
<proteinExistence type="predicted"/>
<dbReference type="GO" id="GO:0016020">
    <property type="term" value="C:membrane"/>
    <property type="evidence" value="ECO:0007669"/>
    <property type="project" value="UniProtKB-SubCell"/>
</dbReference>
<dbReference type="InterPro" id="IPR014853">
    <property type="entry name" value="VWF/SSPO/ZAN-like_Cys-rich_dom"/>
</dbReference>
<name>A0A3B3SQ84_9TELE</name>
<dbReference type="InterPro" id="IPR036084">
    <property type="entry name" value="Ser_inhib-like_sf"/>
</dbReference>
<reference evidence="6" key="2">
    <citation type="submission" date="2025-09" db="UniProtKB">
        <authorList>
            <consortium name="Ensembl"/>
        </authorList>
    </citation>
    <scope>IDENTIFICATION</scope>
</reference>
<evidence type="ECO:0000313" key="6">
    <source>
        <dbReference type="Ensembl" id="ENSPKIP00000032909.1"/>
    </source>
</evidence>
<sequence length="428" mass="46872">MFVGFCSVGRAEPVSKAGACWAMGDPHYRTFDGQYFNFMGNCTYIMAKNCHVDDDHPSFQVETKNENLVGLQVTSVGAVTIKINDIVISIVRGEFGLVREYILITVNDSYAGKVCGLCGDFNGNQDDDLTTPSGTEAGSIVALGKSWKVPGGPGDASCQDECSAQCENCKSSGIKKWEAEIFCDLLTKIMDGPFRSCKAIIEPKFYKEMCLYDFCMGKGVKKYLCSTLQVYTDTCQRAGIKVFNWRGLAAEPKCPENSHYELCGNACPATCGEPNLSSLCKGDCVETCACNAGYVRSGNKCVLPSECGCWYKGRYVQETSCQNGEQCQVVNGIRDCYPSSYATCMTYGDPHYITFDGEPYDFQGSCVYQMASVCSKSVNLEPFEVLVQNEYDGNKFSSSIKLIEVKVYGQTIIISSEYPGLVTVSAFN</sequence>
<reference evidence="6" key="1">
    <citation type="submission" date="2025-08" db="UniProtKB">
        <authorList>
            <consortium name="Ensembl"/>
        </authorList>
    </citation>
    <scope>IDENTIFICATION</scope>
</reference>
<dbReference type="GeneTree" id="ENSGT00950000183155"/>
<keyword evidence="7" id="KW-1185">Reference proteome</keyword>
<dbReference type="Pfam" id="PF08742">
    <property type="entry name" value="C8"/>
    <property type="match status" value="1"/>
</dbReference>
<evidence type="ECO:0000256" key="1">
    <source>
        <dbReference type="ARBA" id="ARBA00004370"/>
    </source>
</evidence>
<evidence type="ECO:0000313" key="7">
    <source>
        <dbReference type="Proteomes" id="UP000261540"/>
    </source>
</evidence>
<dbReference type="SMART" id="SM00216">
    <property type="entry name" value="VWD"/>
    <property type="match status" value="1"/>
</dbReference>
<dbReference type="PANTHER" id="PTHR46160:SF9">
    <property type="entry name" value="PROTEIN PRY2-RELATED"/>
    <property type="match status" value="1"/>
</dbReference>
<dbReference type="InterPro" id="IPR002919">
    <property type="entry name" value="TIL_dom"/>
</dbReference>
<dbReference type="SMART" id="SM00832">
    <property type="entry name" value="C8"/>
    <property type="match status" value="1"/>
</dbReference>
<dbReference type="InterPro" id="IPR052749">
    <property type="entry name" value="Alpha-tectorin"/>
</dbReference>
<feature type="domain" description="VWFD" evidence="5">
    <location>
        <begin position="342"/>
        <end position="428"/>
    </location>
</feature>
<keyword evidence="4" id="KW-1015">Disulfide bond</keyword>
<evidence type="ECO:0000259" key="5">
    <source>
        <dbReference type="PROSITE" id="PS51233"/>
    </source>
</evidence>
<dbReference type="PROSITE" id="PS51233">
    <property type="entry name" value="VWFD"/>
    <property type="match status" value="2"/>
</dbReference>
<organism evidence="6 7">
    <name type="scientific">Paramormyrops kingsleyae</name>
    <dbReference type="NCBI Taxonomy" id="1676925"/>
    <lineage>
        <taxon>Eukaryota</taxon>
        <taxon>Metazoa</taxon>
        <taxon>Chordata</taxon>
        <taxon>Craniata</taxon>
        <taxon>Vertebrata</taxon>
        <taxon>Euteleostomi</taxon>
        <taxon>Actinopterygii</taxon>
        <taxon>Neopterygii</taxon>
        <taxon>Teleostei</taxon>
        <taxon>Osteoglossocephala</taxon>
        <taxon>Osteoglossomorpha</taxon>
        <taxon>Osteoglossiformes</taxon>
        <taxon>Mormyridae</taxon>
        <taxon>Paramormyrops</taxon>
    </lineage>
</organism>
<evidence type="ECO:0000256" key="2">
    <source>
        <dbReference type="ARBA" id="ARBA00022729"/>
    </source>
</evidence>
<dbReference type="STRING" id="1676925.ENSPKIP00000032909"/>
<feature type="domain" description="VWFD" evidence="5">
    <location>
        <begin position="1"/>
        <end position="159"/>
    </location>
</feature>
<dbReference type="CDD" id="cd19941">
    <property type="entry name" value="TIL"/>
    <property type="match status" value="1"/>
</dbReference>
<dbReference type="PANTHER" id="PTHR46160">
    <property type="entry name" value="ALPHA-TECTORIN-RELATED"/>
    <property type="match status" value="1"/>
</dbReference>
<dbReference type="Pfam" id="PF01826">
    <property type="entry name" value="TIL"/>
    <property type="match status" value="1"/>
</dbReference>
<evidence type="ECO:0000256" key="4">
    <source>
        <dbReference type="ARBA" id="ARBA00023157"/>
    </source>
</evidence>
<comment type="subcellular location">
    <subcellularLocation>
        <location evidence="1">Membrane</location>
    </subcellularLocation>
</comment>
<dbReference type="InterPro" id="IPR001846">
    <property type="entry name" value="VWF_type-D"/>
</dbReference>
<protein>
    <recommendedName>
        <fullName evidence="5">VWFD domain-containing protein</fullName>
    </recommendedName>
</protein>
<dbReference type="AlphaFoldDB" id="A0A3B3SQ84"/>
<keyword evidence="3" id="KW-0472">Membrane</keyword>
<dbReference type="Ensembl" id="ENSPKIT00000013789.1">
    <property type="protein sequence ID" value="ENSPKIP00000032909.1"/>
    <property type="gene ID" value="ENSPKIG00000012820.1"/>
</dbReference>
<dbReference type="Pfam" id="PF00094">
    <property type="entry name" value="VWD"/>
    <property type="match status" value="3"/>
</dbReference>